<keyword evidence="4" id="KW-0223">Dioxygenase</keyword>
<dbReference type="SMART" id="SM00702">
    <property type="entry name" value="P4Hc"/>
    <property type="match status" value="1"/>
</dbReference>
<dbReference type="PANTHER" id="PTHR12907:SF26">
    <property type="entry name" value="HIF PROLYL HYDROXYLASE, ISOFORM C"/>
    <property type="match status" value="1"/>
</dbReference>
<keyword evidence="9" id="KW-1185">Reference proteome</keyword>
<evidence type="ECO:0000256" key="3">
    <source>
        <dbReference type="ARBA" id="ARBA00022896"/>
    </source>
</evidence>
<protein>
    <submittedName>
        <fullName evidence="8">2OG-Fe(II) oxygenase</fullName>
    </submittedName>
</protein>
<proteinExistence type="predicted"/>
<comment type="caution">
    <text evidence="8">The sequence shown here is derived from an EMBL/GenBank/DDBJ whole genome shotgun (WGS) entry which is preliminary data.</text>
</comment>
<evidence type="ECO:0000313" key="9">
    <source>
        <dbReference type="Proteomes" id="UP001621714"/>
    </source>
</evidence>
<gene>
    <name evidence="8" type="ORF">V6U78_00185</name>
</gene>
<dbReference type="InterPro" id="IPR044862">
    <property type="entry name" value="Pro_4_hyd_alph_FE2OG_OXY"/>
</dbReference>
<accession>A0ABW8PT59</accession>
<name>A0ABW8PT59_9GAMM</name>
<keyword evidence="3" id="KW-0847">Vitamin C</keyword>
<organism evidence="8 9">
    <name type="scientific">Marinospirillum alkalitolerans</name>
    <dbReference type="NCBI Taxonomy" id="3123374"/>
    <lineage>
        <taxon>Bacteria</taxon>
        <taxon>Pseudomonadati</taxon>
        <taxon>Pseudomonadota</taxon>
        <taxon>Gammaproteobacteria</taxon>
        <taxon>Oceanospirillales</taxon>
        <taxon>Oceanospirillaceae</taxon>
        <taxon>Marinospirillum</taxon>
    </lineage>
</organism>
<dbReference type="InterPro" id="IPR006620">
    <property type="entry name" value="Pro_4_hyd_alph"/>
</dbReference>
<keyword evidence="2" id="KW-0479">Metal-binding</keyword>
<comment type="cofactor">
    <cofactor evidence="1">
        <name>L-ascorbate</name>
        <dbReference type="ChEBI" id="CHEBI:38290"/>
    </cofactor>
</comment>
<evidence type="ECO:0000256" key="5">
    <source>
        <dbReference type="ARBA" id="ARBA00023002"/>
    </source>
</evidence>
<sequence>MNRHLLSTAQHLAQLNPPRPDLLAPAAQENSICFDQLIDGLVAQQWFVAPNYLPAALCADLYADLQQLRQQQALAPAGIGRGQQHLHAETVRGDLTHWLDGATPAQRTYLALMRELKDTLNRELFLGLFEYECHYALYPPGSFYKKHVDSFRGRSNRVVTTVLYLNANWQEKDAGEMRLYDPETQQPLLDVPPQAGTLVCFLSEHLPHEVLPTQAERASIAGWFRINNSLQGVIDPPS</sequence>
<dbReference type="EMBL" id="JBANFI010000001">
    <property type="protein sequence ID" value="MFK7159452.1"/>
    <property type="molecule type" value="Genomic_DNA"/>
</dbReference>
<dbReference type="Proteomes" id="UP001621714">
    <property type="component" value="Unassembled WGS sequence"/>
</dbReference>
<keyword evidence="6" id="KW-0408">Iron</keyword>
<dbReference type="PROSITE" id="PS51471">
    <property type="entry name" value="FE2OG_OXY"/>
    <property type="match status" value="1"/>
</dbReference>
<keyword evidence="5" id="KW-0560">Oxidoreductase</keyword>
<evidence type="ECO:0000256" key="6">
    <source>
        <dbReference type="ARBA" id="ARBA00023004"/>
    </source>
</evidence>
<evidence type="ECO:0000256" key="1">
    <source>
        <dbReference type="ARBA" id="ARBA00001961"/>
    </source>
</evidence>
<dbReference type="InterPro" id="IPR005123">
    <property type="entry name" value="Oxoglu/Fe-dep_dioxygenase_dom"/>
</dbReference>
<dbReference type="InterPro" id="IPR051559">
    <property type="entry name" value="HIF_prolyl_hydroxylases"/>
</dbReference>
<evidence type="ECO:0000259" key="7">
    <source>
        <dbReference type="PROSITE" id="PS51471"/>
    </source>
</evidence>
<dbReference type="PANTHER" id="PTHR12907">
    <property type="entry name" value="EGL NINE HOMOLOG-RELATED"/>
    <property type="match status" value="1"/>
</dbReference>
<dbReference type="Pfam" id="PF13640">
    <property type="entry name" value="2OG-FeII_Oxy_3"/>
    <property type="match status" value="1"/>
</dbReference>
<evidence type="ECO:0000313" key="8">
    <source>
        <dbReference type="EMBL" id="MFK7159452.1"/>
    </source>
</evidence>
<dbReference type="Gene3D" id="2.60.120.620">
    <property type="entry name" value="q2cbj1_9rhob like domain"/>
    <property type="match status" value="1"/>
</dbReference>
<dbReference type="RefSeq" id="WP_405335788.1">
    <property type="nucleotide sequence ID" value="NZ_JBANFI010000001.1"/>
</dbReference>
<evidence type="ECO:0000256" key="2">
    <source>
        <dbReference type="ARBA" id="ARBA00022723"/>
    </source>
</evidence>
<reference evidence="8 9" key="1">
    <citation type="submission" date="2024-02" db="EMBL/GenBank/DDBJ databases">
        <title>Marinospirillum sp. MEB 164 isolated from Lonar lake sediment.</title>
        <authorList>
            <person name="Joshi A."/>
            <person name="Thite S."/>
        </authorList>
    </citation>
    <scope>NUCLEOTIDE SEQUENCE [LARGE SCALE GENOMIC DNA]</scope>
    <source>
        <strain evidence="8 9">MEB164</strain>
    </source>
</reference>
<feature type="domain" description="Fe2OG dioxygenase" evidence="7">
    <location>
        <begin position="124"/>
        <end position="226"/>
    </location>
</feature>
<evidence type="ECO:0000256" key="4">
    <source>
        <dbReference type="ARBA" id="ARBA00022964"/>
    </source>
</evidence>